<evidence type="ECO:0000313" key="6">
    <source>
        <dbReference type="EMBL" id="MEY8039190.1"/>
    </source>
</evidence>
<dbReference type="RefSeq" id="WP_345364687.1">
    <property type="nucleotide sequence ID" value="NZ_BAABII010000012.1"/>
</dbReference>
<evidence type="ECO:0000256" key="2">
    <source>
        <dbReference type="ARBA" id="ARBA00022692"/>
    </source>
</evidence>
<protein>
    <submittedName>
        <fullName evidence="6">DoxX family protein</fullName>
    </submittedName>
</protein>
<name>A0ABV4CDL9_9PSEU</name>
<evidence type="ECO:0000313" key="7">
    <source>
        <dbReference type="Proteomes" id="UP001564626"/>
    </source>
</evidence>
<keyword evidence="7" id="KW-1185">Reference proteome</keyword>
<feature type="transmembrane region" description="Helical" evidence="5">
    <location>
        <begin position="95"/>
        <end position="116"/>
    </location>
</feature>
<evidence type="ECO:0000256" key="5">
    <source>
        <dbReference type="SAM" id="Phobius"/>
    </source>
</evidence>
<keyword evidence="4 5" id="KW-0472">Membrane</keyword>
<dbReference type="Proteomes" id="UP001564626">
    <property type="component" value="Unassembled WGS sequence"/>
</dbReference>
<proteinExistence type="predicted"/>
<dbReference type="InterPro" id="IPR032808">
    <property type="entry name" value="DoxX"/>
</dbReference>
<comment type="subcellular location">
    <subcellularLocation>
        <location evidence="1">Membrane</location>
        <topology evidence="1">Multi-pass membrane protein</topology>
    </subcellularLocation>
</comment>
<keyword evidence="3 5" id="KW-1133">Transmembrane helix</keyword>
<evidence type="ECO:0000256" key="1">
    <source>
        <dbReference type="ARBA" id="ARBA00004141"/>
    </source>
</evidence>
<comment type="caution">
    <text evidence="6">The sequence shown here is derived from an EMBL/GenBank/DDBJ whole genome shotgun (WGS) entry which is preliminary data.</text>
</comment>
<reference evidence="6 7" key="1">
    <citation type="submission" date="2024-08" db="EMBL/GenBank/DDBJ databases">
        <title>Genome mining of Saccharopolyspora cebuensis PGLac3 from Nigerian medicinal plant.</title>
        <authorList>
            <person name="Ezeobiora C.E."/>
            <person name="Igbokwe N.H."/>
            <person name="Amin D.H."/>
            <person name="Mendie U.E."/>
        </authorList>
    </citation>
    <scope>NUCLEOTIDE SEQUENCE [LARGE SCALE GENOMIC DNA]</scope>
    <source>
        <strain evidence="6 7">PGLac3</strain>
    </source>
</reference>
<keyword evidence="2 5" id="KW-0812">Transmembrane</keyword>
<feature type="transmembrane region" description="Helical" evidence="5">
    <location>
        <begin position="55"/>
        <end position="83"/>
    </location>
</feature>
<organism evidence="6 7">
    <name type="scientific">Saccharopolyspora cebuensis</name>
    <dbReference type="NCBI Taxonomy" id="418759"/>
    <lineage>
        <taxon>Bacteria</taxon>
        <taxon>Bacillati</taxon>
        <taxon>Actinomycetota</taxon>
        <taxon>Actinomycetes</taxon>
        <taxon>Pseudonocardiales</taxon>
        <taxon>Pseudonocardiaceae</taxon>
        <taxon>Saccharopolyspora</taxon>
    </lineage>
</organism>
<evidence type="ECO:0000256" key="4">
    <source>
        <dbReference type="ARBA" id="ARBA00023136"/>
    </source>
</evidence>
<evidence type="ECO:0000256" key="3">
    <source>
        <dbReference type="ARBA" id="ARBA00022989"/>
    </source>
</evidence>
<dbReference type="Pfam" id="PF13564">
    <property type="entry name" value="DoxX_2"/>
    <property type="match status" value="1"/>
</dbReference>
<gene>
    <name evidence="6" type="ORF">AB8O55_07250</name>
</gene>
<accession>A0ABV4CDL9</accession>
<dbReference type="EMBL" id="JBGEHV010000009">
    <property type="protein sequence ID" value="MEY8039190.1"/>
    <property type="molecule type" value="Genomic_DNA"/>
</dbReference>
<sequence length="117" mass="11713">MSALGVATAVCIAANLFIAIADLRRAGFVLANSAEVGLRPSALPHLAALKAAGAIGLVLGFAGLPWLGLAAGIGLVLFFVGAVGAHVRARVFHNIGFPALYLLLALCAAAHFALAVS</sequence>